<keyword evidence="6" id="KW-1185">Reference proteome</keyword>
<feature type="region of interest" description="Disordered" evidence="2">
    <location>
        <begin position="1"/>
        <end position="85"/>
    </location>
</feature>
<dbReference type="NCBIfam" id="TIGR01643">
    <property type="entry name" value="YD_repeat_2x"/>
    <property type="match status" value="7"/>
</dbReference>
<name>A0ABW0NBX2_9BURK</name>
<dbReference type="InterPro" id="IPR045351">
    <property type="entry name" value="DUF6531"/>
</dbReference>
<evidence type="ECO:0000259" key="4">
    <source>
        <dbReference type="Pfam" id="PF25023"/>
    </source>
</evidence>
<dbReference type="PANTHER" id="PTHR32305">
    <property type="match status" value="1"/>
</dbReference>
<reference evidence="6" key="1">
    <citation type="journal article" date="2019" name="Int. J. Syst. Evol. Microbiol.">
        <title>The Global Catalogue of Microorganisms (GCM) 10K type strain sequencing project: providing services to taxonomists for standard genome sequencing and annotation.</title>
        <authorList>
            <consortium name="The Broad Institute Genomics Platform"/>
            <consortium name="The Broad Institute Genome Sequencing Center for Infectious Disease"/>
            <person name="Wu L."/>
            <person name="Ma J."/>
        </authorList>
    </citation>
    <scope>NUCLEOTIDE SEQUENCE [LARGE SCALE GENOMIC DNA]</scope>
    <source>
        <strain evidence="6">CCUG 57401</strain>
    </source>
</reference>
<evidence type="ECO:0000259" key="3">
    <source>
        <dbReference type="Pfam" id="PF20148"/>
    </source>
</evidence>
<dbReference type="Proteomes" id="UP001596037">
    <property type="component" value="Unassembled WGS sequence"/>
</dbReference>
<dbReference type="Pfam" id="PF20148">
    <property type="entry name" value="DUF6531"/>
    <property type="match status" value="1"/>
</dbReference>
<feature type="compositionally biased region" description="Pro residues" evidence="2">
    <location>
        <begin position="26"/>
        <end position="40"/>
    </location>
</feature>
<feature type="domain" description="Teneurin-like YD-shell" evidence="4">
    <location>
        <begin position="196"/>
        <end position="335"/>
    </location>
</feature>
<dbReference type="InterPro" id="IPR006530">
    <property type="entry name" value="YD"/>
</dbReference>
<keyword evidence="1" id="KW-0677">Repeat</keyword>
<dbReference type="InterPro" id="IPR056823">
    <property type="entry name" value="TEN-like_YD-shell"/>
</dbReference>
<evidence type="ECO:0000313" key="6">
    <source>
        <dbReference type="Proteomes" id="UP001596037"/>
    </source>
</evidence>
<evidence type="ECO:0000256" key="1">
    <source>
        <dbReference type="ARBA" id="ARBA00022737"/>
    </source>
</evidence>
<accession>A0ABW0NBX2</accession>
<dbReference type="InterPro" id="IPR022385">
    <property type="entry name" value="Rhs_assc_core"/>
</dbReference>
<evidence type="ECO:0000313" key="5">
    <source>
        <dbReference type="EMBL" id="MFC5497343.1"/>
    </source>
</evidence>
<organism evidence="5 6">
    <name type="scientific">Caenimonas terrae</name>
    <dbReference type="NCBI Taxonomy" id="696074"/>
    <lineage>
        <taxon>Bacteria</taxon>
        <taxon>Pseudomonadati</taxon>
        <taxon>Pseudomonadota</taxon>
        <taxon>Betaproteobacteria</taxon>
        <taxon>Burkholderiales</taxon>
        <taxon>Comamonadaceae</taxon>
        <taxon>Caenimonas</taxon>
    </lineage>
</organism>
<feature type="domain" description="DUF6531" evidence="3">
    <location>
        <begin position="91"/>
        <end position="154"/>
    </location>
</feature>
<gene>
    <name evidence="5" type="ORF">ACFPOE_07350</name>
</gene>
<dbReference type="EMBL" id="JBHSMF010000006">
    <property type="protein sequence ID" value="MFC5497343.1"/>
    <property type="molecule type" value="Genomic_DNA"/>
</dbReference>
<dbReference type="Gene3D" id="2.180.10.10">
    <property type="entry name" value="RHS repeat-associated core"/>
    <property type="match status" value="3"/>
</dbReference>
<protein>
    <submittedName>
        <fullName evidence="5">RHS repeat-associated core domain-containing protein</fullName>
    </submittedName>
</protein>
<feature type="compositionally biased region" description="Pro residues" evidence="2">
    <location>
        <begin position="64"/>
        <end position="74"/>
    </location>
</feature>
<proteinExistence type="predicted"/>
<comment type="caution">
    <text evidence="5">The sequence shown here is derived from an EMBL/GenBank/DDBJ whole genome shotgun (WGS) entry which is preliminary data.</text>
</comment>
<dbReference type="InterPro" id="IPR031325">
    <property type="entry name" value="RHS_repeat"/>
</dbReference>
<feature type="domain" description="Teneurin-like YD-shell" evidence="4">
    <location>
        <begin position="444"/>
        <end position="593"/>
    </location>
</feature>
<sequence length="1400" mass="149565">MLDRSAAAPLGCASGEGGFMSCPPNSGSPPVDPPPVPPGAPAGAGPGPNGGPPGDPWSPDAVGEPPPPDEPPVQPTADDGNTCGAAVEAAGNPIFTATGNKFQQEVDYRGPHGLNLVRRYNSSLPGWVHNYSVRVFAGAALARVIRPDGRAHLFSGNGAGEWTGEAAARERLFKLAPADASQPSWKYVTANNATEWYDAQGRILSITRNGGMSYTFEQRDGLLRSVRDSFGAALQFAYDGQNRLVGVTTPEATTITYGYDGQGRLSQVGYPDGSSRSYLYEDTSYPLALTGLVDERGIRLATWAYDAAGRAVSSEHAGGVDRYQLVFNSDGSVVVTDPLGMTRTQAYSKAGARQVFAGQIQPCTNCSRDAASNVVDAATGLLVQSTDYLGVATLFTNDLQRKLPVTVTRAAGRPEQQLRRSDWAPNVRLPALVSEAGRTTAYSYDDAGNKLSQTVTDLASGQARSWQWTYTAQGLVATMTDPKGAMWSFGYDSAGNRVSVTNPLGQQTSASYDAAGRITSQTAPNGMVTTFAYDGRGRLVQQVRGGDSSSYGYTPAGQLASATMPNGYQVSYSYDAAQRLVGASDNRGASVQYTLDAAGNRVREEVRDASGAIALVTSRVINSLNQVAALQGAAGQTTALAYDGNGEPVAQTDPLNQTTRQSLDGLRRPVATTFADNTSATQAWNQLDQLTRVTDPKGVATAYQTNAFGEVVSESSPDIGSMRYQRDAAGEVTGITDAVGNVTAITRDALGRPTTIEYSSDNLAAFSYDQGQAGYLSKIDDKSGSTTYVRDAQGRVLAKTQAVNDNPARPSQFKVQYGYTGGELASITYPSGLKVTYNRVAGRIAGIDVQEPSSNPLRSKPVVPFVSNITHTALGQPRTWAWTSGDQASRTFDTDGRMSATEFSSYVYDAAGRITGITQGLWASRAAGPAAGKQAYTTPVSWTAGYDSRNRLTSLARDGASSRYTYDANSNRLTAVDSATSDSDLDGVLDAGDFTQSTSQTLNVEAASNRLLGLAQTVARTQNGKTRSVLTTFSYSLDANGAMTGDGLRTFEYDAARRLSKVRISRDREAARVGYLHNALGQRVFKTEATADQTVPDRAVLGQGFIDWLQANFRWMFLADRESNSVGTAFVYDEAGSLLGEYDNGSSAGRGAQEYIWLPTDDGQAIPIGIYSRNRFYAVHADHLGTPRLITDDDNKPVWQWPYSAFGSNKPTGVLKATPNPKATGSKQDVALNATDTALEVNLRFPGQYFDEESNLSYNYFRSYNAAQGRYSQPDPIGLDGGWNRFSYVRGNPLSMSDPEGLLGRAPGKGPSPPLPYAPGFSPQMCNGYYSPGTTLNLICSNTGDEPVANCARQCLHDALPVNSCGKTNPVQSMTQPPASWYYDDHPRCWSQCRWPLGQP</sequence>
<evidence type="ECO:0000256" key="2">
    <source>
        <dbReference type="SAM" id="MobiDB-lite"/>
    </source>
</evidence>
<dbReference type="Pfam" id="PF25023">
    <property type="entry name" value="TEN_YD-shell"/>
    <property type="match status" value="2"/>
</dbReference>
<dbReference type="RefSeq" id="WP_376849380.1">
    <property type="nucleotide sequence ID" value="NZ_JBHSMF010000006.1"/>
</dbReference>
<dbReference type="NCBIfam" id="TIGR03696">
    <property type="entry name" value="Rhs_assc_core"/>
    <property type="match status" value="1"/>
</dbReference>
<dbReference type="PANTHER" id="PTHR32305:SF15">
    <property type="entry name" value="PROTEIN RHSA-RELATED"/>
    <property type="match status" value="1"/>
</dbReference>
<dbReference type="InterPro" id="IPR050708">
    <property type="entry name" value="T6SS_VgrG/RHS"/>
</dbReference>
<dbReference type="Pfam" id="PF05593">
    <property type="entry name" value="RHS_repeat"/>
    <property type="match status" value="1"/>
</dbReference>